<sequence>MEVFYALVMQYTVLAREGILFSRGFKDSNVSASQHKT</sequence>
<evidence type="ECO:0000313" key="2">
    <source>
        <dbReference type="Proteomes" id="UP000295718"/>
    </source>
</evidence>
<proteinExistence type="predicted"/>
<evidence type="ECO:0000313" key="1">
    <source>
        <dbReference type="EMBL" id="TCL56322.1"/>
    </source>
</evidence>
<accession>A0A4V2QBG4</accession>
<dbReference type="Proteomes" id="UP000295718">
    <property type="component" value="Unassembled WGS sequence"/>
</dbReference>
<reference evidence="1 2" key="1">
    <citation type="submission" date="2019-03" db="EMBL/GenBank/DDBJ databases">
        <title>Genomic Encyclopedia of Type Strains, Phase IV (KMG-IV): sequencing the most valuable type-strain genomes for metagenomic binning, comparative biology and taxonomic classification.</title>
        <authorList>
            <person name="Goeker M."/>
        </authorList>
    </citation>
    <scope>NUCLEOTIDE SEQUENCE [LARGE SCALE GENOMIC DNA]</scope>
    <source>
        <strain evidence="1 2">DSM 100556</strain>
    </source>
</reference>
<organism evidence="1 2">
    <name type="scientific">Kineothrix alysoides</name>
    <dbReference type="NCBI Taxonomy" id="1469948"/>
    <lineage>
        <taxon>Bacteria</taxon>
        <taxon>Bacillati</taxon>
        <taxon>Bacillota</taxon>
        <taxon>Clostridia</taxon>
        <taxon>Lachnospirales</taxon>
        <taxon>Lachnospiraceae</taxon>
        <taxon>Kineothrix</taxon>
    </lineage>
</organism>
<gene>
    <name evidence="1" type="ORF">EDD76_112150</name>
</gene>
<dbReference type="AlphaFoldDB" id="A0A4V2QBG4"/>
<dbReference type="STRING" id="1469948.GCA_000732725_00439"/>
<comment type="caution">
    <text evidence="1">The sequence shown here is derived from an EMBL/GenBank/DDBJ whole genome shotgun (WGS) entry which is preliminary data.</text>
</comment>
<keyword evidence="2" id="KW-1185">Reference proteome</keyword>
<dbReference type="EMBL" id="SLUO01000012">
    <property type="protein sequence ID" value="TCL56322.1"/>
    <property type="molecule type" value="Genomic_DNA"/>
</dbReference>
<protein>
    <submittedName>
        <fullName evidence="1">Uncharacterized protein</fullName>
    </submittedName>
</protein>
<name>A0A4V2QBG4_9FIRM</name>